<dbReference type="EMBL" id="JAPZBU010000008">
    <property type="protein sequence ID" value="KAJ5392276.1"/>
    <property type="molecule type" value="Genomic_DNA"/>
</dbReference>
<dbReference type="AlphaFoldDB" id="A0A9W9VZT9"/>
<evidence type="ECO:0000259" key="1">
    <source>
        <dbReference type="PROSITE" id="PS51186"/>
    </source>
</evidence>
<keyword evidence="3" id="KW-1185">Reference proteome</keyword>
<feature type="domain" description="N-acetyltransferase" evidence="1">
    <location>
        <begin position="1"/>
        <end position="133"/>
    </location>
</feature>
<comment type="caution">
    <text evidence="2">The sequence shown here is derived from an EMBL/GenBank/DDBJ whole genome shotgun (WGS) entry which is preliminary data.</text>
</comment>
<name>A0A9W9VZT9_9EURO</name>
<dbReference type="GO" id="GO:0016747">
    <property type="term" value="F:acyltransferase activity, transferring groups other than amino-acyl groups"/>
    <property type="evidence" value="ECO:0007669"/>
    <property type="project" value="InterPro"/>
</dbReference>
<proteinExistence type="predicted"/>
<dbReference type="InterPro" id="IPR016181">
    <property type="entry name" value="Acyl_CoA_acyltransferase"/>
</dbReference>
<dbReference type="GeneID" id="81371383"/>
<organism evidence="2 3">
    <name type="scientific">Penicillium cosmopolitanum</name>
    <dbReference type="NCBI Taxonomy" id="1131564"/>
    <lineage>
        <taxon>Eukaryota</taxon>
        <taxon>Fungi</taxon>
        <taxon>Dikarya</taxon>
        <taxon>Ascomycota</taxon>
        <taxon>Pezizomycotina</taxon>
        <taxon>Eurotiomycetes</taxon>
        <taxon>Eurotiomycetidae</taxon>
        <taxon>Eurotiales</taxon>
        <taxon>Aspergillaceae</taxon>
        <taxon>Penicillium</taxon>
    </lineage>
</organism>
<dbReference type="SUPFAM" id="SSF55729">
    <property type="entry name" value="Acyl-CoA N-acyltransferases (Nat)"/>
    <property type="match status" value="1"/>
</dbReference>
<dbReference type="Proteomes" id="UP001147747">
    <property type="component" value="Unassembled WGS sequence"/>
</dbReference>
<reference evidence="2" key="2">
    <citation type="journal article" date="2023" name="IMA Fungus">
        <title>Comparative genomic study of the Penicillium genus elucidates a diverse pangenome and 15 lateral gene transfer events.</title>
        <authorList>
            <person name="Petersen C."/>
            <person name="Sorensen T."/>
            <person name="Nielsen M.R."/>
            <person name="Sondergaard T.E."/>
            <person name="Sorensen J.L."/>
            <person name="Fitzpatrick D.A."/>
            <person name="Frisvad J.C."/>
            <person name="Nielsen K.L."/>
        </authorList>
    </citation>
    <scope>NUCLEOTIDE SEQUENCE</scope>
    <source>
        <strain evidence="2">IBT 29677</strain>
    </source>
</reference>
<evidence type="ECO:0000313" key="2">
    <source>
        <dbReference type="EMBL" id="KAJ5392276.1"/>
    </source>
</evidence>
<feature type="non-terminal residue" evidence="2">
    <location>
        <position position="196"/>
    </location>
</feature>
<dbReference type="OrthoDB" id="2019666at2759"/>
<dbReference type="CDD" id="cd04301">
    <property type="entry name" value="NAT_SF"/>
    <property type="match status" value="1"/>
</dbReference>
<dbReference type="Gene3D" id="3.40.630.30">
    <property type="match status" value="1"/>
</dbReference>
<dbReference type="PROSITE" id="PS51186">
    <property type="entry name" value="GNAT"/>
    <property type="match status" value="1"/>
</dbReference>
<dbReference type="Pfam" id="PF00583">
    <property type="entry name" value="Acetyltransf_1"/>
    <property type="match status" value="1"/>
</dbReference>
<protein>
    <recommendedName>
        <fullName evidence="1">N-acetyltransferase domain-containing protein</fullName>
    </recommendedName>
</protein>
<evidence type="ECO:0000313" key="3">
    <source>
        <dbReference type="Proteomes" id="UP001147747"/>
    </source>
</evidence>
<sequence length="196" mass="21862">KPVKLNARRLREQYLPSSTDQSESFYVRVTVDGKIAGHVFACRWMWGNLIICWITQLVVDKDHRQEGLATSLLRALGKNSDDIYGIMSSHPAACLAAAKAYGRTIEKVDLGFINETASKVLSTSPIPYIRDSKLCGTIFDALDASGMVSGVNTHFFVDHKEPLEALEVVKDQWEWPLGSLPEGHEYLLILAGKEWV</sequence>
<reference evidence="2" key="1">
    <citation type="submission" date="2022-12" db="EMBL/GenBank/DDBJ databases">
        <authorList>
            <person name="Petersen C."/>
        </authorList>
    </citation>
    <scope>NUCLEOTIDE SEQUENCE</scope>
    <source>
        <strain evidence="2">IBT 29677</strain>
    </source>
</reference>
<dbReference type="RefSeq" id="XP_056487954.1">
    <property type="nucleotide sequence ID" value="XM_056632403.1"/>
</dbReference>
<dbReference type="InterPro" id="IPR000182">
    <property type="entry name" value="GNAT_dom"/>
</dbReference>
<gene>
    <name evidence="2" type="ORF">N7509_007766</name>
</gene>
<accession>A0A9W9VZT9</accession>